<dbReference type="EMBL" id="JASBWV010000008">
    <property type="protein sequence ID" value="KAJ9125040.1"/>
    <property type="molecule type" value="Genomic_DNA"/>
</dbReference>
<protein>
    <submittedName>
        <fullName evidence="1">Uncharacterized protein</fullName>
    </submittedName>
</protein>
<gene>
    <name evidence="1" type="ORF">QFC24_002974</name>
</gene>
<evidence type="ECO:0000313" key="1">
    <source>
        <dbReference type="EMBL" id="KAJ9125040.1"/>
    </source>
</evidence>
<dbReference type="Proteomes" id="UP001234202">
    <property type="component" value="Unassembled WGS sequence"/>
</dbReference>
<sequence length="70" mass="7774">MSLVQENERKRNTAKVVPNNGKIEDDGGAPIPYMYGERKSEVLPLEAVKEKVRALIPLMRERGGGGPVRK</sequence>
<proteinExistence type="predicted"/>
<reference evidence="1" key="1">
    <citation type="submission" date="2023-04" db="EMBL/GenBank/DDBJ databases">
        <title>Draft Genome sequencing of Naganishia species isolated from polar environments using Oxford Nanopore Technology.</title>
        <authorList>
            <person name="Leo P."/>
            <person name="Venkateswaran K."/>
        </authorList>
    </citation>
    <scope>NUCLEOTIDE SEQUENCE</scope>
    <source>
        <strain evidence="1">DBVPG 5303</strain>
    </source>
</reference>
<organism evidence="1 2">
    <name type="scientific">Naganishia onofrii</name>
    <dbReference type="NCBI Taxonomy" id="1851511"/>
    <lineage>
        <taxon>Eukaryota</taxon>
        <taxon>Fungi</taxon>
        <taxon>Dikarya</taxon>
        <taxon>Basidiomycota</taxon>
        <taxon>Agaricomycotina</taxon>
        <taxon>Tremellomycetes</taxon>
        <taxon>Filobasidiales</taxon>
        <taxon>Filobasidiaceae</taxon>
        <taxon>Naganishia</taxon>
    </lineage>
</organism>
<accession>A0ACC2XNV0</accession>
<keyword evidence="2" id="KW-1185">Reference proteome</keyword>
<evidence type="ECO:0000313" key="2">
    <source>
        <dbReference type="Proteomes" id="UP001234202"/>
    </source>
</evidence>
<name>A0ACC2XNV0_9TREE</name>
<comment type="caution">
    <text evidence="1">The sequence shown here is derived from an EMBL/GenBank/DDBJ whole genome shotgun (WGS) entry which is preliminary data.</text>
</comment>